<reference evidence="1 2" key="1">
    <citation type="submission" date="2024-04" db="EMBL/GenBank/DDBJ databases">
        <title>Tritrichomonas musculus Genome.</title>
        <authorList>
            <person name="Alves-Ferreira E."/>
            <person name="Grigg M."/>
            <person name="Lorenzi H."/>
            <person name="Galac M."/>
        </authorList>
    </citation>
    <scope>NUCLEOTIDE SEQUENCE [LARGE SCALE GENOMIC DNA]</scope>
    <source>
        <strain evidence="1 2">EAF2021</strain>
    </source>
</reference>
<accession>A0ABR2GYP5</accession>
<keyword evidence="2" id="KW-1185">Reference proteome</keyword>
<sequence length="331" mass="37544">MIANPTFDLTFKDLFGSNGSLVNDLGPKDRLISFLNSIYPDDHITYIEYINTINEQISRKKNIFDVACKCFDSKQKNVYDIEIQTQKYKAFYDRSIVYTNQLFCNNTIEGASYSNQPHARVLSILNFVIDEEQPAIFNAHMSIDNTGEKISDLISLTYIQLPILLETGTDNQWLKILSSGANNSEFNDVEIDGANLDDAIKSGLTLLRSYTQDGKKEKIIMAKQAYFNDLALEASEKEANLENTFLILNQNNTKIILNAYRKGHNADQIADFMLIPVELVSLVIDIADLAECYLNYCSKNLKDPDYETFSKEAQNRFQNVTPEIIDLITGS</sequence>
<evidence type="ECO:0000313" key="2">
    <source>
        <dbReference type="Proteomes" id="UP001470230"/>
    </source>
</evidence>
<dbReference type="Proteomes" id="UP001470230">
    <property type="component" value="Unassembled WGS sequence"/>
</dbReference>
<name>A0ABR2GYP5_9EUKA</name>
<dbReference type="PANTHER" id="PTHR41317:SF1">
    <property type="entry name" value="PD-(D_E)XK NUCLEASE FAMILY TRANSPOSASE"/>
    <property type="match status" value="1"/>
</dbReference>
<dbReference type="PANTHER" id="PTHR41317">
    <property type="entry name" value="PD-(D_E)XK NUCLEASE FAMILY TRANSPOSASE"/>
    <property type="match status" value="1"/>
</dbReference>
<proteinExistence type="predicted"/>
<dbReference type="Pfam" id="PF12784">
    <property type="entry name" value="PDDEXK_2"/>
    <property type="match status" value="1"/>
</dbReference>
<protein>
    <submittedName>
        <fullName evidence="1">Uncharacterized protein</fullName>
    </submittedName>
</protein>
<gene>
    <name evidence="1" type="ORF">M9Y10_032530</name>
</gene>
<evidence type="ECO:0000313" key="1">
    <source>
        <dbReference type="EMBL" id="KAK8839063.1"/>
    </source>
</evidence>
<organism evidence="1 2">
    <name type="scientific">Tritrichomonas musculus</name>
    <dbReference type="NCBI Taxonomy" id="1915356"/>
    <lineage>
        <taxon>Eukaryota</taxon>
        <taxon>Metamonada</taxon>
        <taxon>Parabasalia</taxon>
        <taxon>Tritrichomonadida</taxon>
        <taxon>Tritrichomonadidae</taxon>
        <taxon>Tritrichomonas</taxon>
    </lineage>
</organism>
<comment type="caution">
    <text evidence="1">The sequence shown here is derived from an EMBL/GenBank/DDBJ whole genome shotgun (WGS) entry which is preliminary data.</text>
</comment>
<dbReference type="EMBL" id="JAPFFF010000053">
    <property type="protein sequence ID" value="KAK8839063.1"/>
    <property type="molecule type" value="Genomic_DNA"/>
</dbReference>